<dbReference type="STRING" id="1302689.RG47T_1901"/>
<reference evidence="2 3" key="1">
    <citation type="submission" date="2016-11" db="EMBL/GenBank/DDBJ databases">
        <title>Whole Genome Sequencing of Mucilaginibacter polytrichastri RG4-7(T) isolated from the moss sample.</title>
        <authorList>
            <person name="Li Y."/>
        </authorList>
    </citation>
    <scope>NUCLEOTIDE SEQUENCE [LARGE SCALE GENOMIC DNA]</scope>
    <source>
        <strain evidence="2 3">RG4-7</strain>
    </source>
</reference>
<feature type="compositionally biased region" description="Basic and acidic residues" evidence="1">
    <location>
        <begin position="168"/>
        <end position="187"/>
    </location>
</feature>
<evidence type="ECO:0000256" key="1">
    <source>
        <dbReference type="SAM" id="MobiDB-lite"/>
    </source>
</evidence>
<protein>
    <submittedName>
        <fullName evidence="2">Uncharacterized protein</fullName>
    </submittedName>
</protein>
<feature type="compositionally biased region" description="Low complexity" evidence="1">
    <location>
        <begin position="245"/>
        <end position="259"/>
    </location>
</feature>
<comment type="caution">
    <text evidence="2">The sequence shown here is derived from an EMBL/GenBank/DDBJ whole genome shotgun (WGS) entry which is preliminary data.</text>
</comment>
<feature type="compositionally biased region" description="Low complexity" evidence="1">
    <location>
        <begin position="225"/>
        <end position="235"/>
    </location>
</feature>
<feature type="compositionally biased region" description="Low complexity" evidence="1">
    <location>
        <begin position="288"/>
        <end position="300"/>
    </location>
</feature>
<feature type="region of interest" description="Disordered" evidence="1">
    <location>
        <begin position="149"/>
        <end position="322"/>
    </location>
</feature>
<dbReference type="Proteomes" id="UP000186720">
    <property type="component" value="Unassembled WGS sequence"/>
</dbReference>
<accession>A0A1Q5ZXE4</accession>
<keyword evidence="3" id="KW-1185">Reference proteome</keyword>
<gene>
    <name evidence="2" type="ORF">RG47T_1901</name>
</gene>
<organism evidence="2 3">
    <name type="scientific">Mucilaginibacter polytrichastri</name>
    <dbReference type="NCBI Taxonomy" id="1302689"/>
    <lineage>
        <taxon>Bacteria</taxon>
        <taxon>Pseudomonadati</taxon>
        <taxon>Bacteroidota</taxon>
        <taxon>Sphingobacteriia</taxon>
        <taxon>Sphingobacteriales</taxon>
        <taxon>Sphingobacteriaceae</taxon>
        <taxon>Mucilaginibacter</taxon>
    </lineage>
</organism>
<evidence type="ECO:0000313" key="2">
    <source>
        <dbReference type="EMBL" id="OKS86445.1"/>
    </source>
</evidence>
<evidence type="ECO:0000313" key="3">
    <source>
        <dbReference type="Proteomes" id="UP000186720"/>
    </source>
</evidence>
<sequence>MKIPGALIKNNNITGNIINTLNTNKMKNLAIIMAVGAGLLTVKTADAQIRLGVNLHFGNVGTRVIVAQPVQDVSYTNYDDDDDYYYLPDVEAYYDVSQQCYYYNDGEQWIHAAYLPGRYRNYDWRNARHYEVRAQRPYMRHDEYRTRFGGFDQRGGGFDNRYANRGGFDNHRDDNRGGFDNHRDDNRGWNGDNRGGQFNAPNRGNYGGQYENRGQQNQDRGNYGGQPQQNQYQNGGQQGHGRGNYGQQNYGGQPVNQNGGQQGQGRGNNLGQPVNQNNGQQGQGRGNGQPQNNGGQQGQDRGNRGDEHFAANKMGMMRPARF</sequence>
<feature type="compositionally biased region" description="Basic and acidic residues" evidence="1">
    <location>
        <begin position="301"/>
        <end position="310"/>
    </location>
</feature>
<dbReference type="EMBL" id="MPPL01000001">
    <property type="protein sequence ID" value="OKS86445.1"/>
    <property type="molecule type" value="Genomic_DNA"/>
</dbReference>
<dbReference type="AlphaFoldDB" id="A0A1Q5ZXE4"/>
<name>A0A1Q5ZXE4_9SPHI</name>
<proteinExistence type="predicted"/>
<feature type="compositionally biased region" description="Low complexity" evidence="1">
    <location>
        <begin position="269"/>
        <end position="280"/>
    </location>
</feature>